<dbReference type="EMBL" id="NFDL01000041">
    <property type="protein sequence ID" value="OTY45729.1"/>
    <property type="molecule type" value="Genomic_DNA"/>
</dbReference>
<reference evidence="1 2" key="1">
    <citation type="submission" date="2016-10" db="EMBL/GenBank/DDBJ databases">
        <title>Comparative genomics of Bacillus thuringiensis reveals a path to pathogens against multiple invertebrate hosts.</title>
        <authorList>
            <person name="Zheng J."/>
            <person name="Gao Q."/>
            <person name="Liu H."/>
            <person name="Peng D."/>
            <person name="Ruan L."/>
            <person name="Sun M."/>
        </authorList>
    </citation>
    <scope>NUCLEOTIDE SEQUENCE [LARGE SCALE GENOMIC DNA]</scope>
    <source>
        <strain evidence="1">BGSC 4BX1</strain>
    </source>
</reference>
<proteinExistence type="predicted"/>
<dbReference type="GO" id="GO:0016746">
    <property type="term" value="F:acyltransferase activity"/>
    <property type="evidence" value="ECO:0007669"/>
    <property type="project" value="InterPro"/>
</dbReference>
<evidence type="ECO:0000313" key="1">
    <source>
        <dbReference type="EMBL" id="OTY45729.1"/>
    </source>
</evidence>
<name>A0A243BH27_BACTU</name>
<dbReference type="InterPro" id="IPR016039">
    <property type="entry name" value="Thiolase-like"/>
</dbReference>
<dbReference type="AlphaFoldDB" id="A0A243BH27"/>
<dbReference type="Proteomes" id="UP000195089">
    <property type="component" value="Unassembled WGS sequence"/>
</dbReference>
<dbReference type="SUPFAM" id="SSF53901">
    <property type="entry name" value="Thiolase-like"/>
    <property type="match status" value="1"/>
</dbReference>
<evidence type="ECO:0000313" key="2">
    <source>
        <dbReference type="Proteomes" id="UP000195089"/>
    </source>
</evidence>
<accession>A0A243BH27</accession>
<protein>
    <submittedName>
        <fullName evidence="1">Coronafacic acid synthetase</fullName>
    </submittedName>
</protein>
<dbReference type="RefSeq" id="WP_000932275.1">
    <property type="nucleotide sequence ID" value="NZ_NFDL01000041.1"/>
</dbReference>
<organism evidence="1 2">
    <name type="scientific">Bacillus thuringiensis serovar pingluonsis</name>
    <dbReference type="NCBI Taxonomy" id="180881"/>
    <lineage>
        <taxon>Bacteria</taxon>
        <taxon>Bacillati</taxon>
        <taxon>Bacillota</taxon>
        <taxon>Bacilli</taxon>
        <taxon>Bacillales</taxon>
        <taxon>Bacillaceae</taxon>
        <taxon>Bacillus</taxon>
        <taxon>Bacillus cereus group</taxon>
    </lineage>
</organism>
<gene>
    <name evidence="1" type="ORF">BK742_11570</name>
</gene>
<dbReference type="Gene3D" id="3.40.47.10">
    <property type="match status" value="1"/>
</dbReference>
<comment type="caution">
    <text evidence="1">The sequence shown here is derived from an EMBL/GenBank/DDBJ whole genome shotgun (WGS) entry which is preliminary data.</text>
</comment>
<sequence>MLNIRRDRLNLDIFNNQFTHLISCEESISTDLNTIKKSVPSIYADPASWLVLDALEKAIKTCNIDIEKDRIEVGVIAISAQCTKHTMHRIANQVKGGRISPIRFAGANPGSLAGLPCIIYGFKGPSLTFSMLPNDCLETVNTLSISWFRQKIIRFLIVNCYEIDDCNNHIATSFIIQGLK</sequence>